<feature type="transmembrane region" description="Helical" evidence="7">
    <location>
        <begin position="333"/>
        <end position="352"/>
    </location>
</feature>
<evidence type="ECO:0000259" key="8">
    <source>
        <dbReference type="PROSITE" id="PS50850"/>
    </source>
</evidence>
<evidence type="ECO:0000256" key="3">
    <source>
        <dbReference type="ARBA" id="ARBA00022692"/>
    </source>
</evidence>
<evidence type="ECO:0000256" key="1">
    <source>
        <dbReference type="ARBA" id="ARBA00004141"/>
    </source>
</evidence>
<feature type="domain" description="Major facilitator superfamily (MFS) profile" evidence="8">
    <location>
        <begin position="13"/>
        <end position="391"/>
    </location>
</feature>
<sequence length="404" mass="42539">MQKTSFWKAGHTPTLLAAFFYFDLSFMVWVILGPLGVQIARDLGLTAAQKGLIVATPLLAGALLRIVMGVLVDHLKPKRAGAIGQVIVIAGMFWAWQGKLDSYHSILALGVILGVAGAAFAVALPLASRWYPPEHQGTALGIAGAGNSGTAFAALFAPTLALAYGWQNVFGLCLIPLGVALVVYMVFAKDAPSAPPPKSMLEYLQVLKDKDAWWFMFFYSVTFGGFSGLASSLTIYFNSQYGLSPVTAGYFTAACVFAGSLVRPMGGRLSDRIGGIKTLSIMYVLAAIFLFIASIGLSSAVPAVIVFVLAMLALGTGNGAVFQLVPQRFRKEIGVMTGLVGMAGGIGGFYLASSLGFSKQMTGSYQLGLTIFASLAVVALIGLSSVKGRWRTTWGSAAMTSARI</sequence>
<feature type="transmembrane region" description="Helical" evidence="7">
    <location>
        <begin position="139"/>
        <end position="163"/>
    </location>
</feature>
<name>A0ABP7SJN5_9BURK</name>
<keyword evidence="3 7" id="KW-0812">Transmembrane</keyword>
<dbReference type="Proteomes" id="UP001501353">
    <property type="component" value="Unassembled WGS sequence"/>
</dbReference>
<feature type="transmembrane region" description="Helical" evidence="7">
    <location>
        <begin position="274"/>
        <end position="295"/>
    </location>
</feature>
<dbReference type="InterPro" id="IPR044772">
    <property type="entry name" value="NO3_transporter"/>
</dbReference>
<keyword evidence="5" id="KW-0534">Nitrate assimilation</keyword>
<dbReference type="Gene3D" id="1.20.1250.20">
    <property type="entry name" value="MFS general substrate transporter like domains"/>
    <property type="match status" value="1"/>
</dbReference>
<evidence type="ECO:0000256" key="7">
    <source>
        <dbReference type="SAM" id="Phobius"/>
    </source>
</evidence>
<feature type="transmembrane region" description="Helical" evidence="7">
    <location>
        <begin position="301"/>
        <end position="321"/>
    </location>
</feature>
<dbReference type="Pfam" id="PF07690">
    <property type="entry name" value="MFS_1"/>
    <property type="match status" value="1"/>
</dbReference>
<feature type="transmembrane region" description="Helical" evidence="7">
    <location>
        <begin position="212"/>
        <end position="237"/>
    </location>
</feature>
<feature type="transmembrane region" description="Helical" evidence="7">
    <location>
        <begin position="12"/>
        <end position="32"/>
    </location>
</feature>
<keyword evidence="4 7" id="KW-1133">Transmembrane helix</keyword>
<evidence type="ECO:0000256" key="6">
    <source>
        <dbReference type="ARBA" id="ARBA00023136"/>
    </source>
</evidence>
<feature type="transmembrane region" description="Helical" evidence="7">
    <location>
        <begin position="364"/>
        <end position="383"/>
    </location>
</feature>
<keyword evidence="6 7" id="KW-0472">Membrane</keyword>
<feature type="transmembrane region" description="Helical" evidence="7">
    <location>
        <begin position="52"/>
        <end position="72"/>
    </location>
</feature>
<dbReference type="InterPro" id="IPR011701">
    <property type="entry name" value="MFS"/>
</dbReference>
<feature type="transmembrane region" description="Helical" evidence="7">
    <location>
        <begin position="169"/>
        <end position="191"/>
    </location>
</feature>
<gene>
    <name evidence="9" type="ORF">GCM10022212_03070</name>
</gene>
<evidence type="ECO:0000313" key="9">
    <source>
        <dbReference type="EMBL" id="GAA4012677.1"/>
    </source>
</evidence>
<organism evidence="9 10">
    <name type="scientific">Actimicrobium antarcticum</name>
    <dbReference type="NCBI Taxonomy" id="1051899"/>
    <lineage>
        <taxon>Bacteria</taxon>
        <taxon>Pseudomonadati</taxon>
        <taxon>Pseudomonadota</taxon>
        <taxon>Betaproteobacteria</taxon>
        <taxon>Burkholderiales</taxon>
        <taxon>Oxalobacteraceae</taxon>
        <taxon>Actimicrobium</taxon>
    </lineage>
</organism>
<accession>A0ABP7SJN5</accession>
<keyword evidence="10" id="KW-1185">Reference proteome</keyword>
<comment type="subcellular location">
    <subcellularLocation>
        <location evidence="1">Membrane</location>
        <topology evidence="1">Multi-pass membrane protein</topology>
    </subcellularLocation>
</comment>
<comment type="caution">
    <text evidence="9">The sequence shown here is derived from an EMBL/GenBank/DDBJ whole genome shotgun (WGS) entry which is preliminary data.</text>
</comment>
<dbReference type="RefSeq" id="WP_344761456.1">
    <property type="nucleotide sequence ID" value="NZ_BAAAZE010000002.1"/>
</dbReference>
<dbReference type="EMBL" id="BAAAZE010000002">
    <property type="protein sequence ID" value="GAA4012677.1"/>
    <property type="molecule type" value="Genomic_DNA"/>
</dbReference>
<dbReference type="PROSITE" id="PS50850">
    <property type="entry name" value="MFS"/>
    <property type="match status" value="1"/>
</dbReference>
<evidence type="ECO:0000313" key="10">
    <source>
        <dbReference type="Proteomes" id="UP001501353"/>
    </source>
</evidence>
<comment type="similarity">
    <text evidence="2">Belongs to the major facilitator superfamily. Nitrate/nitrite porter (TC 2.A.1.8) family.</text>
</comment>
<feature type="transmembrane region" description="Helical" evidence="7">
    <location>
        <begin position="79"/>
        <end position="97"/>
    </location>
</feature>
<dbReference type="PANTHER" id="PTHR23515">
    <property type="entry name" value="HIGH-AFFINITY NITRATE TRANSPORTER 2.3"/>
    <property type="match status" value="1"/>
</dbReference>
<evidence type="ECO:0000256" key="4">
    <source>
        <dbReference type="ARBA" id="ARBA00022989"/>
    </source>
</evidence>
<reference evidence="10" key="1">
    <citation type="journal article" date="2019" name="Int. J. Syst. Evol. Microbiol.">
        <title>The Global Catalogue of Microorganisms (GCM) 10K type strain sequencing project: providing services to taxonomists for standard genome sequencing and annotation.</title>
        <authorList>
            <consortium name="The Broad Institute Genomics Platform"/>
            <consortium name="The Broad Institute Genome Sequencing Center for Infectious Disease"/>
            <person name="Wu L."/>
            <person name="Ma J."/>
        </authorList>
    </citation>
    <scope>NUCLEOTIDE SEQUENCE [LARGE SCALE GENOMIC DNA]</scope>
    <source>
        <strain evidence="10">JCM 16673</strain>
    </source>
</reference>
<feature type="transmembrane region" description="Helical" evidence="7">
    <location>
        <begin position="103"/>
        <end position="127"/>
    </location>
</feature>
<dbReference type="InterPro" id="IPR036259">
    <property type="entry name" value="MFS_trans_sf"/>
</dbReference>
<evidence type="ECO:0000256" key="5">
    <source>
        <dbReference type="ARBA" id="ARBA00023063"/>
    </source>
</evidence>
<evidence type="ECO:0000256" key="2">
    <source>
        <dbReference type="ARBA" id="ARBA00008432"/>
    </source>
</evidence>
<dbReference type="CDD" id="cd17341">
    <property type="entry name" value="MFS_NRT2_like"/>
    <property type="match status" value="1"/>
</dbReference>
<proteinExistence type="inferred from homology"/>
<dbReference type="SUPFAM" id="SSF103473">
    <property type="entry name" value="MFS general substrate transporter"/>
    <property type="match status" value="1"/>
</dbReference>
<protein>
    <submittedName>
        <fullName evidence="9">Nitrate/nitrite transporter</fullName>
    </submittedName>
</protein>
<dbReference type="InterPro" id="IPR020846">
    <property type="entry name" value="MFS_dom"/>
</dbReference>